<dbReference type="GO" id="GO:0003676">
    <property type="term" value="F:nucleic acid binding"/>
    <property type="evidence" value="ECO:0007669"/>
    <property type="project" value="InterPro"/>
</dbReference>
<feature type="non-terminal residue" evidence="1">
    <location>
        <position position="1"/>
    </location>
</feature>
<dbReference type="Proteomes" id="UP000801492">
    <property type="component" value="Unassembled WGS sequence"/>
</dbReference>
<reference evidence="1" key="1">
    <citation type="submission" date="2019-08" db="EMBL/GenBank/DDBJ databases">
        <title>The genome of the North American firefly Photinus pyralis.</title>
        <authorList>
            <consortium name="Photinus pyralis genome working group"/>
            <person name="Fallon T.R."/>
            <person name="Sander Lower S.E."/>
            <person name="Weng J.-K."/>
        </authorList>
    </citation>
    <scope>NUCLEOTIDE SEQUENCE</scope>
    <source>
        <strain evidence="1">TRF0915ILg1</strain>
        <tissue evidence="1">Whole body</tissue>
    </source>
</reference>
<name>A0A8K0CQD3_IGNLU</name>
<dbReference type="Gene3D" id="3.30.420.10">
    <property type="entry name" value="Ribonuclease H-like superfamily/Ribonuclease H"/>
    <property type="match status" value="1"/>
</dbReference>
<protein>
    <recommendedName>
        <fullName evidence="3">Integrase catalytic domain-containing protein</fullName>
    </recommendedName>
</protein>
<keyword evidence="2" id="KW-1185">Reference proteome</keyword>
<evidence type="ECO:0000313" key="2">
    <source>
        <dbReference type="Proteomes" id="UP000801492"/>
    </source>
</evidence>
<dbReference type="InterPro" id="IPR012337">
    <property type="entry name" value="RNaseH-like_sf"/>
</dbReference>
<comment type="caution">
    <text evidence="1">The sequence shown here is derived from an EMBL/GenBank/DDBJ whole genome shotgun (WGS) entry which is preliminary data.</text>
</comment>
<sequence length="167" mass="19260">MGAMYPWEPNSRKQGGYLHHITKLEGPLNTLHIDHLDKGTVFAAQEFKTFCEEQAIEHVTITKGVPRGNAQFESIYRRVVPALAKLSLESSGNWYKFVGSSLKNFEFYVSTKCRQHSIRSSFRVKMRNKEDLRVKEIIDAKVTKQFQLQREGLRETLIEATRGKSQN</sequence>
<dbReference type="EMBL" id="VTPC01025817">
    <property type="protein sequence ID" value="KAF2891669.1"/>
    <property type="molecule type" value="Genomic_DNA"/>
</dbReference>
<dbReference type="AlphaFoldDB" id="A0A8K0CQD3"/>
<organism evidence="1 2">
    <name type="scientific">Ignelater luminosus</name>
    <name type="common">Cucubano</name>
    <name type="synonym">Pyrophorus luminosus</name>
    <dbReference type="NCBI Taxonomy" id="2038154"/>
    <lineage>
        <taxon>Eukaryota</taxon>
        <taxon>Metazoa</taxon>
        <taxon>Ecdysozoa</taxon>
        <taxon>Arthropoda</taxon>
        <taxon>Hexapoda</taxon>
        <taxon>Insecta</taxon>
        <taxon>Pterygota</taxon>
        <taxon>Neoptera</taxon>
        <taxon>Endopterygota</taxon>
        <taxon>Coleoptera</taxon>
        <taxon>Polyphaga</taxon>
        <taxon>Elateriformia</taxon>
        <taxon>Elateroidea</taxon>
        <taxon>Elateridae</taxon>
        <taxon>Agrypninae</taxon>
        <taxon>Pyrophorini</taxon>
        <taxon>Ignelater</taxon>
    </lineage>
</organism>
<evidence type="ECO:0008006" key="3">
    <source>
        <dbReference type="Google" id="ProtNLM"/>
    </source>
</evidence>
<dbReference type="SUPFAM" id="SSF53098">
    <property type="entry name" value="Ribonuclease H-like"/>
    <property type="match status" value="1"/>
</dbReference>
<dbReference type="InterPro" id="IPR036397">
    <property type="entry name" value="RNaseH_sf"/>
</dbReference>
<gene>
    <name evidence="1" type="ORF">ILUMI_14504</name>
</gene>
<accession>A0A8K0CQD3</accession>
<evidence type="ECO:0000313" key="1">
    <source>
        <dbReference type="EMBL" id="KAF2891669.1"/>
    </source>
</evidence>
<dbReference type="OrthoDB" id="6740446at2759"/>
<proteinExistence type="predicted"/>